<accession>A0A6M0LJ83</accession>
<dbReference type="RefSeq" id="WP_090489560.1">
    <property type="nucleotide sequence ID" value="NZ_VTVE01000004.1"/>
</dbReference>
<protein>
    <submittedName>
        <fullName evidence="1">Uncharacterized protein</fullName>
    </submittedName>
</protein>
<dbReference type="EMBL" id="VTVE01000004">
    <property type="protein sequence ID" value="NEX02466.1"/>
    <property type="molecule type" value="Genomic_DNA"/>
</dbReference>
<reference evidence="1 2" key="1">
    <citation type="submission" date="2019-09" db="EMBL/GenBank/DDBJ databases">
        <authorList>
            <person name="Pidcock S.E."/>
            <person name="Huws S.A."/>
        </authorList>
    </citation>
    <scope>NUCLEOTIDE SEQUENCE [LARGE SCALE GENOMIC DNA]</scope>
    <source>
        <strain evidence="1 2">MZ8</strain>
    </source>
</reference>
<dbReference type="Proteomes" id="UP000473091">
    <property type="component" value="Unassembled WGS sequence"/>
</dbReference>
<evidence type="ECO:0000313" key="2">
    <source>
        <dbReference type="Proteomes" id="UP000473091"/>
    </source>
</evidence>
<evidence type="ECO:0000313" key="1">
    <source>
        <dbReference type="EMBL" id="NEX02466.1"/>
    </source>
</evidence>
<comment type="caution">
    <text evidence="1">The sequence shown here is derived from an EMBL/GenBank/DDBJ whole genome shotgun (WGS) entry which is preliminary data.</text>
</comment>
<gene>
    <name evidence="1" type="ORF">F0Q01_11310</name>
</gene>
<reference evidence="1 2" key="2">
    <citation type="submission" date="2020-03" db="EMBL/GenBank/DDBJ databases">
        <title>Investigating the evolutionary divergence of the Butyrivibrio group.</title>
        <authorList>
            <person name="Skvortsov T."/>
            <person name="Santos F.G."/>
            <person name="Ting K.S."/>
            <person name="Creevey C.J."/>
        </authorList>
    </citation>
    <scope>NUCLEOTIDE SEQUENCE [LARGE SCALE GENOMIC DNA]</scope>
    <source>
        <strain evidence="1 2">MZ8</strain>
    </source>
</reference>
<proteinExistence type="predicted"/>
<name>A0A6M0LJ83_PSEXY</name>
<sequence>MNNSAKKKIIEKIVVEDAKKHGFTCKSIRGGLGIKYLAIFGRKKNGVAQGFDIYENVIKEGNLTMLIMGKKIETTYHDEESFEIAMKYYADYLNNHGYEDLDANAVAPRFETPDRIRLRDEYVIMAQHFNEKCGNLNDDGYLEEVRQYLTETFNYDFEEVKEDLLLITAAFATYIARIYSNATLKEADNDLLLVHISTTSYGRVMERYFNPLNTIKGIYDRKDISLLDIFLGYFKK</sequence>
<dbReference type="AlphaFoldDB" id="A0A6M0LJ83"/>
<organism evidence="1 2">
    <name type="scientific">Pseudobutyrivibrio xylanivorans</name>
    <dbReference type="NCBI Taxonomy" id="185007"/>
    <lineage>
        <taxon>Bacteria</taxon>
        <taxon>Bacillati</taxon>
        <taxon>Bacillota</taxon>
        <taxon>Clostridia</taxon>
        <taxon>Lachnospirales</taxon>
        <taxon>Lachnospiraceae</taxon>
        <taxon>Pseudobutyrivibrio</taxon>
    </lineage>
</organism>